<dbReference type="Gene3D" id="2.120.10.70">
    <property type="entry name" value="Fucose-specific lectin"/>
    <property type="match status" value="1"/>
</dbReference>
<feature type="region of interest" description="Disordered" evidence="1">
    <location>
        <begin position="112"/>
        <end position="136"/>
    </location>
</feature>
<dbReference type="EMBL" id="PDLN01000003">
    <property type="protein sequence ID" value="RDW91679.1"/>
    <property type="molecule type" value="Genomic_DNA"/>
</dbReference>
<proteinExistence type="predicted"/>
<feature type="transmembrane region" description="Helical" evidence="2">
    <location>
        <begin position="87"/>
        <end position="107"/>
    </location>
</feature>
<gene>
    <name evidence="3" type="ORF">BP5796_02844</name>
</gene>
<reference evidence="3 4" key="1">
    <citation type="journal article" date="2018" name="IMA Fungus">
        <title>IMA Genome-F 9: Draft genome sequence of Annulohypoxylon stygium, Aspergillus mulundensis, Berkeleyomyces basicola (syn. Thielaviopsis basicola), Ceratocystis smalleyi, two Cercospora beticola strains, Coleophoma cylindrospora, Fusarium fracticaudum, Phialophora cf. hyalina, and Morchella septimelata.</title>
        <authorList>
            <person name="Wingfield B.D."/>
            <person name="Bills G.F."/>
            <person name="Dong Y."/>
            <person name="Huang W."/>
            <person name="Nel W.J."/>
            <person name="Swalarsk-Parry B.S."/>
            <person name="Vaghefi N."/>
            <person name="Wilken P.M."/>
            <person name="An Z."/>
            <person name="de Beer Z.W."/>
            <person name="De Vos L."/>
            <person name="Chen L."/>
            <person name="Duong T.A."/>
            <person name="Gao Y."/>
            <person name="Hammerbacher A."/>
            <person name="Kikkert J.R."/>
            <person name="Li Y."/>
            <person name="Li H."/>
            <person name="Li K."/>
            <person name="Li Q."/>
            <person name="Liu X."/>
            <person name="Ma X."/>
            <person name="Naidoo K."/>
            <person name="Pethybridge S.J."/>
            <person name="Sun J."/>
            <person name="Steenkamp E.T."/>
            <person name="van der Nest M.A."/>
            <person name="van Wyk S."/>
            <person name="Wingfield M.J."/>
            <person name="Xiong C."/>
            <person name="Yue Q."/>
            <person name="Zhang X."/>
        </authorList>
    </citation>
    <scope>NUCLEOTIDE SEQUENCE [LARGE SCALE GENOMIC DNA]</scope>
    <source>
        <strain evidence="3 4">BP5796</strain>
    </source>
</reference>
<keyword evidence="2" id="KW-0812">Transmembrane</keyword>
<keyword evidence="2" id="KW-0472">Membrane</keyword>
<organism evidence="3 4">
    <name type="scientific">Coleophoma crateriformis</name>
    <dbReference type="NCBI Taxonomy" id="565419"/>
    <lineage>
        <taxon>Eukaryota</taxon>
        <taxon>Fungi</taxon>
        <taxon>Dikarya</taxon>
        <taxon>Ascomycota</taxon>
        <taxon>Pezizomycotina</taxon>
        <taxon>Leotiomycetes</taxon>
        <taxon>Helotiales</taxon>
        <taxon>Dermateaceae</taxon>
        <taxon>Coleophoma</taxon>
    </lineage>
</organism>
<evidence type="ECO:0000313" key="4">
    <source>
        <dbReference type="Proteomes" id="UP000256328"/>
    </source>
</evidence>
<sequence length="476" mass="50044">MASQAHYGPIPPSYQVHPGHDLPQVADEDNYPEVVPQEHYPEVTTADAVKHNVPYPVDQKADLNPVSEGPVGNGVERRVLGLKRRTFFIVLAVALLVVIAAVVGGAVGGTVNKSKNSAAQNSSNGTSTSPSSNATTTSTDLMLNSSIAAANWTDTAGYVHYAIFSQSTTAAILTSVWDSQNETWTTIDIFAAIQTTENYVLTAKAGTPIAVAAKALGGVSIAVYYLAPNNQIQALDCLDTQGLSNWTRGKVNDASIVAGANSQIAAMWYICDVGCGAGNLMVTYEDASGVLTAANSSGWTTSTIVTVIDGSGLAMTPQVAGASTTGYANYTQMRIFADISNDLQEYTYSPTANSGQWTLGENVSSNTSTVAHQIAAVAFAPLSFVLAYCLFILRSPKGDGGITADYWNGSAWSSDFTPSMSGPDGITATSNFTSIAMNDDFQVFGYINGSVHTWNYTSSDPTTWSYVGLVNTTLSA</sequence>
<keyword evidence="2" id="KW-1133">Transmembrane helix</keyword>
<evidence type="ECO:0008006" key="5">
    <source>
        <dbReference type="Google" id="ProtNLM"/>
    </source>
</evidence>
<comment type="caution">
    <text evidence="3">The sequence shown here is derived from an EMBL/GenBank/DDBJ whole genome shotgun (WGS) entry which is preliminary data.</text>
</comment>
<dbReference type="AlphaFoldDB" id="A0A3D8SZK9"/>
<dbReference type="SUPFAM" id="SSF89372">
    <property type="entry name" value="Fucose-specific lectin"/>
    <property type="match status" value="1"/>
</dbReference>
<evidence type="ECO:0000256" key="1">
    <source>
        <dbReference type="SAM" id="MobiDB-lite"/>
    </source>
</evidence>
<keyword evidence="4" id="KW-1185">Reference proteome</keyword>
<dbReference type="Proteomes" id="UP000256328">
    <property type="component" value="Unassembled WGS sequence"/>
</dbReference>
<evidence type="ECO:0000256" key="2">
    <source>
        <dbReference type="SAM" id="Phobius"/>
    </source>
</evidence>
<evidence type="ECO:0000313" key="3">
    <source>
        <dbReference type="EMBL" id="RDW91679.1"/>
    </source>
</evidence>
<name>A0A3D8SZK9_9HELO</name>
<dbReference type="OrthoDB" id="5396810at2759"/>
<accession>A0A3D8SZK9</accession>
<protein>
    <recommendedName>
        <fullName evidence="5">Fucose-specific lectin</fullName>
    </recommendedName>
</protein>